<proteinExistence type="predicted"/>
<comment type="caution">
    <text evidence="1">The sequence shown here is derived from an EMBL/GenBank/DDBJ whole genome shotgun (WGS) entry which is preliminary data.</text>
</comment>
<name>A0AB37RBH9_PSEAV</name>
<protein>
    <recommendedName>
        <fullName evidence="3">Lipoprotein</fullName>
    </recommendedName>
</protein>
<accession>A0AB37RBH9</accession>
<dbReference type="Proteomes" id="UP000271817">
    <property type="component" value="Unassembled WGS sequence"/>
</dbReference>
<dbReference type="EMBL" id="RBTW01000136">
    <property type="protein sequence ID" value="RMU20028.1"/>
    <property type="molecule type" value="Genomic_DNA"/>
</dbReference>
<evidence type="ECO:0000313" key="2">
    <source>
        <dbReference type="Proteomes" id="UP000271817"/>
    </source>
</evidence>
<evidence type="ECO:0000313" key="1">
    <source>
        <dbReference type="EMBL" id="RMU20028.1"/>
    </source>
</evidence>
<sequence>MNNLGRWERIIFRTEYEDYLFHDYGTSADAQQLVPGSLYVAYDRYVLRPVVSDGGRGPTTLRLTQRRPLVDRRLLPAHLLA</sequence>
<evidence type="ECO:0008006" key="3">
    <source>
        <dbReference type="Google" id="ProtNLM"/>
    </source>
</evidence>
<dbReference type="AlphaFoldDB" id="A0AB37RBH9"/>
<reference evidence="1 2" key="1">
    <citation type="submission" date="2018-08" db="EMBL/GenBank/DDBJ databases">
        <title>Recombination of ecologically and evolutionarily significant loci maintains genetic cohesion in the Pseudomonas syringae species complex.</title>
        <authorList>
            <person name="Dillon M."/>
            <person name="Thakur S."/>
            <person name="Almeida R.N.D."/>
            <person name="Weir B.S."/>
            <person name="Guttman D.S."/>
        </authorList>
    </citation>
    <scope>NUCLEOTIDE SEQUENCE [LARGE SCALE GENOMIC DNA]</scope>
    <source>
        <strain evidence="1 2">ICMP 3402</strain>
    </source>
</reference>
<gene>
    <name evidence="1" type="ORF">ALP33_200185</name>
</gene>
<organism evidence="1 2">
    <name type="scientific">Pseudomonas amygdali pv. lachrymans</name>
    <name type="common">Pseudomonas syringae pv. lachrymans</name>
    <dbReference type="NCBI Taxonomy" id="53707"/>
    <lineage>
        <taxon>Bacteria</taxon>
        <taxon>Pseudomonadati</taxon>
        <taxon>Pseudomonadota</taxon>
        <taxon>Gammaproteobacteria</taxon>
        <taxon>Pseudomonadales</taxon>
        <taxon>Pseudomonadaceae</taxon>
        <taxon>Pseudomonas</taxon>
        <taxon>Pseudomonas amygdali</taxon>
    </lineage>
</organism>